<dbReference type="EMBL" id="VSSQ01067308">
    <property type="protein sequence ID" value="MPN19701.1"/>
    <property type="molecule type" value="Genomic_DNA"/>
</dbReference>
<dbReference type="GO" id="GO:0045127">
    <property type="term" value="F:N-acetylglucosamine kinase activity"/>
    <property type="evidence" value="ECO:0007669"/>
    <property type="project" value="InterPro"/>
</dbReference>
<gene>
    <name evidence="1" type="ORF">SDC9_167073</name>
</gene>
<dbReference type="PANTHER" id="PTHR12862">
    <property type="entry name" value="BADF TYPE ATPASE DOMAIN-CONTAINING PROTEIN"/>
    <property type="match status" value="1"/>
</dbReference>
<protein>
    <submittedName>
        <fullName evidence="1">Uncharacterized protein</fullName>
    </submittedName>
</protein>
<organism evidence="1">
    <name type="scientific">bioreactor metagenome</name>
    <dbReference type="NCBI Taxonomy" id="1076179"/>
    <lineage>
        <taxon>unclassified sequences</taxon>
        <taxon>metagenomes</taxon>
        <taxon>ecological metagenomes</taxon>
    </lineage>
</organism>
<dbReference type="PANTHER" id="PTHR12862:SF0">
    <property type="entry name" value="N-ACETYL-D-GLUCOSAMINE KINASE"/>
    <property type="match status" value="1"/>
</dbReference>
<evidence type="ECO:0000313" key="1">
    <source>
        <dbReference type="EMBL" id="MPN19701.1"/>
    </source>
</evidence>
<reference evidence="1" key="1">
    <citation type="submission" date="2019-08" db="EMBL/GenBank/DDBJ databases">
        <authorList>
            <person name="Kucharzyk K."/>
            <person name="Murdoch R.W."/>
            <person name="Higgins S."/>
            <person name="Loffler F."/>
        </authorList>
    </citation>
    <scope>NUCLEOTIDE SEQUENCE</scope>
</reference>
<comment type="caution">
    <text evidence="1">The sequence shown here is derived from an EMBL/GenBank/DDBJ whole genome shotgun (WGS) entry which is preliminary data.</text>
</comment>
<proteinExistence type="predicted"/>
<sequence>MLTQKMMDYYQISDMLEIIDVFYDPPMERHKIAKFVSVLFDCAARDDAVSIQIIKNQAKKLADTTIALLQKLPQNIKIGIWGGVFVYHEDYFNAFKKHIYTYDSGYQIEVLKYPPEIGAVLCAMKAAGLKVNDEILLNMEKTLIVEVTDEKIG</sequence>
<accession>A0A645FYS9</accession>
<dbReference type="SUPFAM" id="SSF53067">
    <property type="entry name" value="Actin-like ATPase domain"/>
    <property type="match status" value="1"/>
</dbReference>
<dbReference type="InterPro" id="IPR043129">
    <property type="entry name" value="ATPase_NBD"/>
</dbReference>
<name>A0A645FYS9_9ZZZZ</name>
<dbReference type="Gene3D" id="3.30.420.40">
    <property type="match status" value="1"/>
</dbReference>
<dbReference type="InterPro" id="IPR039758">
    <property type="entry name" value="NAGK-like"/>
</dbReference>
<dbReference type="AlphaFoldDB" id="A0A645FYS9"/>